<reference evidence="1" key="1">
    <citation type="submission" date="2021-04" db="EMBL/GenBank/DDBJ databases">
        <title>Oceanospirillales bacteria with DddD are important DMSP degraders in coastal seawater.</title>
        <authorList>
            <person name="Liu J."/>
        </authorList>
    </citation>
    <scope>NUCLEOTIDE SEQUENCE</scope>
    <source>
        <strain evidence="1">GY6</strain>
    </source>
</reference>
<dbReference type="EMBL" id="CP073344">
    <property type="protein sequence ID" value="UTW02909.1"/>
    <property type="molecule type" value="Genomic_DNA"/>
</dbReference>
<keyword evidence="2" id="KW-1185">Reference proteome</keyword>
<accession>A0ABY5GT11</accession>
<dbReference type="Proteomes" id="UP001059950">
    <property type="component" value="Chromosome"/>
</dbReference>
<sequence>MGITGLASSTVYKYCAENSFPRPVKGRFLSNGGTVFIFLGLLQPKLRVPFRILWFFTRQLQLSGIDRSTLIAVSLR</sequence>
<proteinExistence type="predicted"/>
<dbReference type="Pfam" id="PF05930">
    <property type="entry name" value="Phage_AlpA"/>
    <property type="match status" value="1"/>
</dbReference>
<name>A0ABY5GT11_9GAMM</name>
<protein>
    <submittedName>
        <fullName evidence="1">AlpA family phage regulatory protein</fullName>
    </submittedName>
</protein>
<evidence type="ECO:0000313" key="2">
    <source>
        <dbReference type="Proteomes" id="UP001059950"/>
    </source>
</evidence>
<evidence type="ECO:0000313" key="1">
    <source>
        <dbReference type="EMBL" id="UTW02909.1"/>
    </source>
</evidence>
<dbReference type="InterPro" id="IPR010260">
    <property type="entry name" value="AlpA"/>
</dbReference>
<gene>
    <name evidence="1" type="ORF">KDX31_16480</name>
</gene>
<organism evidence="1 2">
    <name type="scientific">Amphritea atlantica</name>
    <dbReference type="NCBI Taxonomy" id="355243"/>
    <lineage>
        <taxon>Bacteria</taxon>
        <taxon>Pseudomonadati</taxon>
        <taxon>Pseudomonadota</taxon>
        <taxon>Gammaproteobacteria</taxon>
        <taxon>Oceanospirillales</taxon>
        <taxon>Oceanospirillaceae</taxon>
        <taxon>Amphritea</taxon>
    </lineage>
</organism>